<dbReference type="EC" id="1.2.1.3" evidence="4"/>
<evidence type="ECO:0000256" key="6">
    <source>
        <dbReference type="RuleBase" id="RU003345"/>
    </source>
</evidence>
<dbReference type="STRING" id="6185.A0A094ZNB8"/>
<keyword evidence="2 6" id="KW-0560">Oxidoreductase</keyword>
<dbReference type="EMBL" id="KL250698">
    <property type="protein sequence ID" value="KGB35592.1"/>
    <property type="molecule type" value="Genomic_DNA"/>
</dbReference>
<comment type="similarity">
    <text evidence="1 6">Belongs to the aldehyde dehydrogenase family.</text>
</comment>
<dbReference type="InterPro" id="IPR016161">
    <property type="entry name" value="Ald_DH/histidinol_DH"/>
</dbReference>
<evidence type="ECO:0000259" key="7">
    <source>
        <dbReference type="Pfam" id="PF00171"/>
    </source>
</evidence>
<dbReference type="PROSITE" id="PS00070">
    <property type="entry name" value="ALDEHYDE_DEHYDR_CYS"/>
    <property type="match status" value="1"/>
</dbReference>
<gene>
    <name evidence="8" type="ORF">MS3_03838</name>
</gene>
<feature type="domain" description="Aldehyde dehydrogenase" evidence="7">
    <location>
        <begin position="151"/>
        <end position="416"/>
    </location>
</feature>
<dbReference type="Gene3D" id="3.40.309.10">
    <property type="entry name" value="Aldehyde Dehydrogenase, Chain A, domain 2"/>
    <property type="match status" value="1"/>
</dbReference>
<feature type="domain" description="Aldehyde dehydrogenase" evidence="7">
    <location>
        <begin position="47"/>
        <end position="150"/>
    </location>
</feature>
<dbReference type="InterPro" id="IPR016163">
    <property type="entry name" value="Ald_DH_C"/>
</dbReference>
<dbReference type="AlphaFoldDB" id="A0A094ZNB8"/>
<protein>
    <recommendedName>
        <fullName evidence="4">aldehyde dehydrogenase (NAD(+))</fullName>
        <ecNumber evidence="4">1.2.1.3</ecNumber>
    </recommendedName>
</protein>
<evidence type="ECO:0000313" key="8">
    <source>
        <dbReference type="EMBL" id="KGB35592.1"/>
    </source>
</evidence>
<sequence length="492" mass="55446">MFFLYSGSKILGAQAITKNIRKFLGTAVEPILEPEIKRNSIFINNEWVESSSGKTFNTINPATGKVICQVSEGDKVDIDKAVKAARKAFEFGSEWHTMDASHRGVLLHKLADLIERDRVYLASLETLDNGKPFADSYNIDLDLVIKCYRFGETAGNALVIHPDVDKIAFTGSTAVGQLIGQNAYKHGVKRITLELGGKSPLIIFSDGDFDRAIATSHFGLFFNQGQCCCASSRIFVEESVYDKFVEYSSEEAKKRVVGNPFDLNTTQGPQVDEHQYRTVMSYIESGIKEGAKLCAGGKRFESDGYFIRPTVFADVQDEMRIAREEIFGPVMQIMKFRSLDELIHRANHTQYGLAAGIFTNNLEKAMHVMQHLQAGTVWINCYDVFDAAAPFGGYKFSGVGRELGEYGLRNYTEVKTDDKIPASEIYVKGDYKIDSKNSFDIVFSGDIASMQSMLNEKNRLRENCCRHVDFYHMITHSDKRLNEQEHYEQQRN</sequence>
<accession>A0A094ZNB8</accession>
<dbReference type="InterPro" id="IPR029510">
    <property type="entry name" value="Ald_DH_CS_GLU"/>
</dbReference>
<dbReference type="PANTHER" id="PTHR11699">
    <property type="entry name" value="ALDEHYDE DEHYDROGENASE-RELATED"/>
    <property type="match status" value="1"/>
</dbReference>
<feature type="active site" evidence="5">
    <location>
        <position position="194"/>
    </location>
</feature>
<evidence type="ECO:0000256" key="3">
    <source>
        <dbReference type="ARBA" id="ARBA00023027"/>
    </source>
</evidence>
<evidence type="ECO:0000256" key="4">
    <source>
        <dbReference type="ARBA" id="ARBA00024226"/>
    </source>
</evidence>
<dbReference type="PROSITE" id="PS00687">
    <property type="entry name" value="ALDEHYDE_DEHYDR_GLU"/>
    <property type="match status" value="1"/>
</dbReference>
<proteinExistence type="inferred from homology"/>
<reference evidence="8" key="1">
    <citation type="journal article" date="2012" name="Nat. Genet.">
        <title>Whole-genome sequence of Schistosoma haematobium.</title>
        <authorList>
            <person name="Young N.D."/>
            <person name="Jex A.R."/>
            <person name="Li B."/>
            <person name="Liu S."/>
            <person name="Yang L."/>
            <person name="Xiong Z."/>
            <person name="Li Y."/>
            <person name="Cantacessi C."/>
            <person name="Hall R.S."/>
            <person name="Xu X."/>
            <person name="Chen F."/>
            <person name="Wu X."/>
            <person name="Zerlotini A."/>
            <person name="Oliveira G."/>
            <person name="Hofmann A."/>
            <person name="Zhang G."/>
            <person name="Fang X."/>
            <person name="Kang Y."/>
            <person name="Campbell B.E."/>
            <person name="Loukas A."/>
            <person name="Ranganathan S."/>
            <person name="Rollinson D."/>
            <person name="Rinaldi G."/>
            <person name="Brindley P.J."/>
            <person name="Yang H."/>
            <person name="Wang J."/>
            <person name="Wang J."/>
            <person name="Gasser R.B."/>
        </authorList>
    </citation>
    <scope>NUCLEOTIDE SEQUENCE [LARGE SCALE GENOMIC DNA]</scope>
</reference>
<dbReference type="SUPFAM" id="SSF53720">
    <property type="entry name" value="ALDH-like"/>
    <property type="match status" value="1"/>
</dbReference>
<dbReference type="FunFam" id="3.40.605.10:FF:000029">
    <property type="entry name" value="Aldehyde dehydrogenase, mitochondrial"/>
    <property type="match status" value="1"/>
</dbReference>
<dbReference type="GO" id="GO:0004029">
    <property type="term" value="F:aldehyde dehydrogenase (NAD+) activity"/>
    <property type="evidence" value="ECO:0007669"/>
    <property type="project" value="UniProtKB-EC"/>
</dbReference>
<organism evidence="8">
    <name type="scientific">Schistosoma haematobium</name>
    <name type="common">Blood fluke</name>
    <dbReference type="NCBI Taxonomy" id="6185"/>
    <lineage>
        <taxon>Eukaryota</taxon>
        <taxon>Metazoa</taxon>
        <taxon>Spiralia</taxon>
        <taxon>Lophotrochozoa</taxon>
        <taxon>Platyhelminthes</taxon>
        <taxon>Trematoda</taxon>
        <taxon>Digenea</taxon>
        <taxon>Strigeidida</taxon>
        <taxon>Schistosomatoidea</taxon>
        <taxon>Schistosomatidae</taxon>
        <taxon>Schistosoma</taxon>
    </lineage>
</organism>
<keyword evidence="3" id="KW-0520">NAD</keyword>
<dbReference type="InterPro" id="IPR016162">
    <property type="entry name" value="Ald_DH_N"/>
</dbReference>
<evidence type="ECO:0000256" key="5">
    <source>
        <dbReference type="PROSITE-ProRule" id="PRU10007"/>
    </source>
</evidence>
<evidence type="ECO:0000256" key="1">
    <source>
        <dbReference type="ARBA" id="ARBA00009986"/>
    </source>
</evidence>
<evidence type="ECO:0000256" key="2">
    <source>
        <dbReference type="ARBA" id="ARBA00023002"/>
    </source>
</evidence>
<dbReference type="InterPro" id="IPR015590">
    <property type="entry name" value="Aldehyde_DH_dom"/>
</dbReference>
<name>A0A094ZNB8_SCHHA</name>
<dbReference type="FunFam" id="3.40.309.10:FF:000001">
    <property type="entry name" value="Mitochondrial aldehyde dehydrogenase 2"/>
    <property type="match status" value="1"/>
</dbReference>
<dbReference type="Gene3D" id="3.40.605.10">
    <property type="entry name" value="Aldehyde Dehydrogenase, Chain A, domain 1"/>
    <property type="match status" value="2"/>
</dbReference>
<dbReference type="InterPro" id="IPR016160">
    <property type="entry name" value="Ald_DH_CS_CYS"/>
</dbReference>
<dbReference type="Pfam" id="PF00171">
    <property type="entry name" value="Aldedh"/>
    <property type="match status" value="2"/>
</dbReference>